<protein>
    <submittedName>
        <fullName evidence="2">Uncharacterized protein</fullName>
    </submittedName>
</protein>
<evidence type="ECO:0000313" key="3">
    <source>
        <dbReference type="Proteomes" id="UP000229236"/>
    </source>
</evidence>
<organism evidence="2 3">
    <name type="scientific">Candidatus Yonathbacteria bacterium CG_4_9_14_0_8_um_filter_46_47</name>
    <dbReference type="NCBI Taxonomy" id="1975106"/>
    <lineage>
        <taxon>Bacteria</taxon>
        <taxon>Candidatus Yonathiibacteriota</taxon>
    </lineage>
</organism>
<comment type="caution">
    <text evidence="2">The sequence shown here is derived from an EMBL/GenBank/DDBJ whole genome shotgun (WGS) entry which is preliminary data.</text>
</comment>
<keyword evidence="1" id="KW-0812">Transmembrane</keyword>
<accession>A0A2M8D5X4</accession>
<evidence type="ECO:0000313" key="2">
    <source>
        <dbReference type="EMBL" id="PJB82195.1"/>
    </source>
</evidence>
<proteinExistence type="predicted"/>
<evidence type="ECO:0000256" key="1">
    <source>
        <dbReference type="SAM" id="Phobius"/>
    </source>
</evidence>
<keyword evidence="1" id="KW-1133">Transmembrane helix</keyword>
<reference evidence="3" key="1">
    <citation type="submission" date="2017-09" db="EMBL/GenBank/DDBJ databases">
        <title>Depth-based differentiation of microbial function through sediment-hosted aquifers and enrichment of novel symbionts in the deep terrestrial subsurface.</title>
        <authorList>
            <person name="Probst A.J."/>
            <person name="Ladd B."/>
            <person name="Jarett J.K."/>
            <person name="Geller-Mcgrath D.E."/>
            <person name="Sieber C.M.K."/>
            <person name="Emerson J.B."/>
            <person name="Anantharaman K."/>
            <person name="Thomas B.C."/>
            <person name="Malmstrom R."/>
            <person name="Stieglmeier M."/>
            <person name="Klingl A."/>
            <person name="Woyke T."/>
            <person name="Ryan C.M."/>
            <person name="Banfield J.F."/>
        </authorList>
    </citation>
    <scope>NUCLEOTIDE SEQUENCE [LARGE SCALE GENOMIC DNA]</scope>
</reference>
<dbReference type="AlphaFoldDB" id="A0A2M8D5X4"/>
<feature type="transmembrane region" description="Helical" evidence="1">
    <location>
        <begin position="7"/>
        <end position="26"/>
    </location>
</feature>
<sequence>MVSKTTVNILTILVIFTFFGIGYITFLQYQPNSSVPASVAESRDELDTLKVETRKMIADLRQLENINLDVGVFKGEAYLHLEDFATAIDEEPVGRDNPFDPIKVKLIDGSTRTIQTGSHADDGQDNRLLLF</sequence>
<keyword evidence="1" id="KW-0472">Membrane</keyword>
<dbReference type="Proteomes" id="UP000229236">
    <property type="component" value="Unassembled WGS sequence"/>
</dbReference>
<name>A0A2M8D5X4_9BACT</name>
<gene>
    <name evidence="2" type="ORF">CO088_03870</name>
</gene>
<dbReference type="EMBL" id="PFTM01000064">
    <property type="protein sequence ID" value="PJB82195.1"/>
    <property type="molecule type" value="Genomic_DNA"/>
</dbReference>